<dbReference type="EMBL" id="CAXKWB010007617">
    <property type="protein sequence ID" value="CAL4087948.1"/>
    <property type="molecule type" value="Genomic_DNA"/>
</dbReference>
<dbReference type="AlphaFoldDB" id="A0AAV2QJ60"/>
<feature type="non-terminal residue" evidence="1">
    <location>
        <position position="110"/>
    </location>
</feature>
<proteinExistence type="predicted"/>
<name>A0AAV2QJ60_MEGNR</name>
<protein>
    <submittedName>
        <fullName evidence="1">Uncharacterized protein</fullName>
    </submittedName>
</protein>
<comment type="caution">
    <text evidence="1">The sequence shown here is derived from an EMBL/GenBank/DDBJ whole genome shotgun (WGS) entry which is preliminary data.</text>
</comment>
<reference evidence="1 2" key="1">
    <citation type="submission" date="2024-05" db="EMBL/GenBank/DDBJ databases">
        <authorList>
            <person name="Wallberg A."/>
        </authorList>
    </citation>
    <scope>NUCLEOTIDE SEQUENCE [LARGE SCALE GENOMIC DNA]</scope>
</reference>
<accession>A0AAV2QJ60</accession>
<organism evidence="1 2">
    <name type="scientific">Meganyctiphanes norvegica</name>
    <name type="common">Northern krill</name>
    <name type="synonym">Thysanopoda norvegica</name>
    <dbReference type="NCBI Taxonomy" id="48144"/>
    <lineage>
        <taxon>Eukaryota</taxon>
        <taxon>Metazoa</taxon>
        <taxon>Ecdysozoa</taxon>
        <taxon>Arthropoda</taxon>
        <taxon>Crustacea</taxon>
        <taxon>Multicrustacea</taxon>
        <taxon>Malacostraca</taxon>
        <taxon>Eumalacostraca</taxon>
        <taxon>Eucarida</taxon>
        <taxon>Euphausiacea</taxon>
        <taxon>Euphausiidae</taxon>
        <taxon>Meganyctiphanes</taxon>
    </lineage>
</organism>
<evidence type="ECO:0000313" key="1">
    <source>
        <dbReference type="EMBL" id="CAL4087948.1"/>
    </source>
</evidence>
<gene>
    <name evidence="1" type="ORF">MNOR_LOCUS13367</name>
</gene>
<feature type="non-terminal residue" evidence="1">
    <location>
        <position position="1"/>
    </location>
</feature>
<keyword evidence="2" id="KW-1185">Reference proteome</keyword>
<dbReference type="Proteomes" id="UP001497623">
    <property type="component" value="Unassembled WGS sequence"/>
</dbReference>
<evidence type="ECO:0000313" key="2">
    <source>
        <dbReference type="Proteomes" id="UP001497623"/>
    </source>
</evidence>
<sequence length="110" mass="12367">SDVSDSTRRTSFGVNFASEPEVLPTPLDPVMEALQDPKLIATANQVVVDIIFRAKEQAMDKITDKKQVPHDLTSDPRLLEMARIFVNDILLHAKEEACDHIRKTNINNNN</sequence>